<reference evidence="1" key="1">
    <citation type="journal article" date="2019" name="bioRxiv">
        <title>The Genome of the Zebra Mussel, Dreissena polymorpha: A Resource for Invasive Species Research.</title>
        <authorList>
            <person name="McCartney M.A."/>
            <person name="Auch B."/>
            <person name="Kono T."/>
            <person name="Mallez S."/>
            <person name="Zhang Y."/>
            <person name="Obille A."/>
            <person name="Becker A."/>
            <person name="Abrahante J.E."/>
            <person name="Garbe J."/>
            <person name="Badalamenti J.P."/>
            <person name="Herman A."/>
            <person name="Mangelson H."/>
            <person name="Liachko I."/>
            <person name="Sullivan S."/>
            <person name="Sone E.D."/>
            <person name="Koren S."/>
            <person name="Silverstein K.A.T."/>
            <person name="Beckman K.B."/>
            <person name="Gohl D.M."/>
        </authorList>
    </citation>
    <scope>NUCLEOTIDE SEQUENCE</scope>
    <source>
        <strain evidence="1">Duluth1</strain>
        <tissue evidence="1">Whole animal</tissue>
    </source>
</reference>
<evidence type="ECO:0000313" key="1">
    <source>
        <dbReference type="EMBL" id="KAH3693944.1"/>
    </source>
</evidence>
<reference evidence="1" key="2">
    <citation type="submission" date="2020-11" db="EMBL/GenBank/DDBJ databases">
        <authorList>
            <person name="McCartney M.A."/>
            <person name="Auch B."/>
            <person name="Kono T."/>
            <person name="Mallez S."/>
            <person name="Becker A."/>
            <person name="Gohl D.M."/>
            <person name="Silverstein K.A.T."/>
            <person name="Koren S."/>
            <person name="Bechman K.B."/>
            <person name="Herman A."/>
            <person name="Abrahante J.E."/>
            <person name="Garbe J."/>
        </authorList>
    </citation>
    <scope>NUCLEOTIDE SEQUENCE</scope>
    <source>
        <strain evidence="1">Duluth1</strain>
        <tissue evidence="1">Whole animal</tissue>
    </source>
</reference>
<keyword evidence="2" id="KW-1185">Reference proteome</keyword>
<proteinExistence type="predicted"/>
<organism evidence="1 2">
    <name type="scientific">Dreissena polymorpha</name>
    <name type="common">Zebra mussel</name>
    <name type="synonym">Mytilus polymorpha</name>
    <dbReference type="NCBI Taxonomy" id="45954"/>
    <lineage>
        <taxon>Eukaryota</taxon>
        <taxon>Metazoa</taxon>
        <taxon>Spiralia</taxon>
        <taxon>Lophotrochozoa</taxon>
        <taxon>Mollusca</taxon>
        <taxon>Bivalvia</taxon>
        <taxon>Autobranchia</taxon>
        <taxon>Heteroconchia</taxon>
        <taxon>Euheterodonta</taxon>
        <taxon>Imparidentia</taxon>
        <taxon>Neoheterodontei</taxon>
        <taxon>Myida</taxon>
        <taxon>Dreissenoidea</taxon>
        <taxon>Dreissenidae</taxon>
        <taxon>Dreissena</taxon>
    </lineage>
</organism>
<gene>
    <name evidence="1" type="ORF">DPMN_081383</name>
</gene>
<dbReference type="AlphaFoldDB" id="A0A9D3Y8J5"/>
<comment type="caution">
    <text evidence="1">The sequence shown here is derived from an EMBL/GenBank/DDBJ whole genome shotgun (WGS) entry which is preliminary data.</text>
</comment>
<name>A0A9D3Y8J5_DREPO</name>
<sequence>MRWMHISGTEANRQSNVFLPPATTRRKSRLPPLKSLTPLAKQSPVTNSWKKWRFMLHRRKTCHRTPSCLRLARKSKSRHPWLTEASHQEPVAFSKKGWICQNLTSGLMLKTQKIVASVKSFRQKDE</sequence>
<evidence type="ECO:0000313" key="2">
    <source>
        <dbReference type="Proteomes" id="UP000828390"/>
    </source>
</evidence>
<accession>A0A9D3Y8J5</accession>
<dbReference type="Proteomes" id="UP000828390">
    <property type="component" value="Unassembled WGS sequence"/>
</dbReference>
<dbReference type="EMBL" id="JAIWYP010000016">
    <property type="protein sequence ID" value="KAH3693944.1"/>
    <property type="molecule type" value="Genomic_DNA"/>
</dbReference>
<protein>
    <submittedName>
        <fullName evidence="1">Uncharacterized protein</fullName>
    </submittedName>
</protein>